<accession>A0A1I5V1K5</accession>
<protein>
    <submittedName>
        <fullName evidence="4">Histidine kinase</fullName>
    </submittedName>
</protein>
<sequence>MIRFPVKKLSFRTWLQIIGIWTFVSVSMGTQMYLNSKQGNPDAVWLNFVLKQLPTWFLCAMLTPVVMFFYEKFPLDTPEWKSNAIKQTATAIIILAFFAHPRLWAMSYIVNRDIRNISSDEYLNLYLSQMAWDWAIYVFIVAIFFADKANRKRKENELRNRELENQLNLAQLDALKWQLNPHFLFNTLNTVNSLIRTEQYPLAIQANARLGDFLRTTLYAEPRQFVSLQKEMEFLDLYLNIEFLRFRDRLKVKKDISRESLDIEVPYFILQPLVENAIKHGIAKQIEASLLSIRTFVESDYLTLNIYNEGELLPENWEISKSKGIGLMNVSTRLAKTYGENHTLEVCNHESLKGVLVTMKIPR</sequence>
<proteinExistence type="predicted"/>
<keyword evidence="2" id="KW-1133">Transmembrane helix</keyword>
<keyword evidence="4" id="KW-0808">Transferase</keyword>
<dbReference type="Proteomes" id="UP000199306">
    <property type="component" value="Unassembled WGS sequence"/>
</dbReference>
<evidence type="ECO:0000313" key="5">
    <source>
        <dbReference type="Proteomes" id="UP000199306"/>
    </source>
</evidence>
<feature type="transmembrane region" description="Helical" evidence="2">
    <location>
        <begin position="12"/>
        <end position="33"/>
    </location>
</feature>
<name>A0A1I5V1K5_9BACT</name>
<keyword evidence="2" id="KW-0472">Membrane</keyword>
<organism evidence="4 5">
    <name type="scientific">Pseudarcicella hirudinis</name>
    <dbReference type="NCBI Taxonomy" id="1079859"/>
    <lineage>
        <taxon>Bacteria</taxon>
        <taxon>Pseudomonadati</taxon>
        <taxon>Bacteroidota</taxon>
        <taxon>Cytophagia</taxon>
        <taxon>Cytophagales</taxon>
        <taxon>Flectobacillaceae</taxon>
        <taxon>Pseudarcicella</taxon>
    </lineage>
</organism>
<gene>
    <name evidence="4" type="ORF">SAMN04515674_108148</name>
</gene>
<dbReference type="GO" id="GO:0000155">
    <property type="term" value="F:phosphorelay sensor kinase activity"/>
    <property type="evidence" value="ECO:0007669"/>
    <property type="project" value="InterPro"/>
</dbReference>
<dbReference type="OrthoDB" id="9792992at2"/>
<dbReference type="PANTHER" id="PTHR34220">
    <property type="entry name" value="SENSOR HISTIDINE KINASE YPDA"/>
    <property type="match status" value="1"/>
</dbReference>
<dbReference type="GO" id="GO:0016020">
    <property type="term" value="C:membrane"/>
    <property type="evidence" value="ECO:0007669"/>
    <property type="project" value="InterPro"/>
</dbReference>
<dbReference type="Pfam" id="PF06580">
    <property type="entry name" value="His_kinase"/>
    <property type="match status" value="1"/>
</dbReference>
<dbReference type="Gene3D" id="3.30.565.10">
    <property type="entry name" value="Histidine kinase-like ATPase, C-terminal domain"/>
    <property type="match status" value="1"/>
</dbReference>
<dbReference type="RefSeq" id="WP_092017988.1">
    <property type="nucleotide sequence ID" value="NZ_FOXH01000008.1"/>
</dbReference>
<dbReference type="InterPro" id="IPR050640">
    <property type="entry name" value="Bact_2-comp_sensor_kinase"/>
</dbReference>
<keyword evidence="5" id="KW-1185">Reference proteome</keyword>
<keyword evidence="2" id="KW-0812">Transmembrane</keyword>
<evidence type="ECO:0000256" key="1">
    <source>
        <dbReference type="SAM" id="Coils"/>
    </source>
</evidence>
<reference evidence="4 5" key="1">
    <citation type="submission" date="2016-10" db="EMBL/GenBank/DDBJ databases">
        <authorList>
            <person name="de Groot N.N."/>
        </authorList>
    </citation>
    <scope>NUCLEOTIDE SEQUENCE [LARGE SCALE GENOMIC DNA]</scope>
    <source>
        <strain evidence="5">E92,LMG 26720,CCM 7988</strain>
    </source>
</reference>
<evidence type="ECO:0000256" key="2">
    <source>
        <dbReference type="SAM" id="Phobius"/>
    </source>
</evidence>
<dbReference type="AlphaFoldDB" id="A0A1I5V1K5"/>
<dbReference type="InterPro" id="IPR010559">
    <property type="entry name" value="Sig_transdc_His_kin_internal"/>
</dbReference>
<dbReference type="PANTHER" id="PTHR34220:SF9">
    <property type="entry name" value="SIGNAL TRANSDUCTION HISTIDINE KINASE INTERNAL REGION DOMAIN-CONTAINING PROTEIN"/>
    <property type="match status" value="1"/>
</dbReference>
<feature type="transmembrane region" description="Helical" evidence="2">
    <location>
        <begin position="91"/>
        <end position="110"/>
    </location>
</feature>
<evidence type="ECO:0000259" key="3">
    <source>
        <dbReference type="Pfam" id="PF06580"/>
    </source>
</evidence>
<evidence type="ECO:0000313" key="4">
    <source>
        <dbReference type="EMBL" id="SFQ01187.1"/>
    </source>
</evidence>
<dbReference type="SUPFAM" id="SSF55874">
    <property type="entry name" value="ATPase domain of HSP90 chaperone/DNA topoisomerase II/histidine kinase"/>
    <property type="match status" value="1"/>
</dbReference>
<feature type="coiled-coil region" evidence="1">
    <location>
        <begin position="146"/>
        <end position="180"/>
    </location>
</feature>
<feature type="transmembrane region" description="Helical" evidence="2">
    <location>
        <begin position="130"/>
        <end position="146"/>
    </location>
</feature>
<dbReference type="EMBL" id="FOXH01000008">
    <property type="protein sequence ID" value="SFQ01187.1"/>
    <property type="molecule type" value="Genomic_DNA"/>
</dbReference>
<feature type="domain" description="Signal transduction histidine kinase internal region" evidence="3">
    <location>
        <begin position="170"/>
        <end position="250"/>
    </location>
</feature>
<keyword evidence="1" id="KW-0175">Coiled coil</keyword>
<dbReference type="STRING" id="1079859.SAMN04515674_108148"/>
<dbReference type="InterPro" id="IPR036890">
    <property type="entry name" value="HATPase_C_sf"/>
</dbReference>
<feature type="transmembrane region" description="Helical" evidence="2">
    <location>
        <begin position="53"/>
        <end position="70"/>
    </location>
</feature>
<keyword evidence="4" id="KW-0418">Kinase</keyword>